<evidence type="ECO:0008006" key="4">
    <source>
        <dbReference type="Google" id="ProtNLM"/>
    </source>
</evidence>
<organism evidence="2 3">
    <name type="scientific">Mucilaginibacter gynuensis</name>
    <dbReference type="NCBI Taxonomy" id="1302236"/>
    <lineage>
        <taxon>Bacteria</taxon>
        <taxon>Pseudomonadati</taxon>
        <taxon>Bacteroidota</taxon>
        <taxon>Sphingobacteriia</taxon>
        <taxon>Sphingobacteriales</taxon>
        <taxon>Sphingobacteriaceae</taxon>
        <taxon>Mucilaginibacter</taxon>
    </lineage>
</organism>
<dbReference type="RefSeq" id="WP_345211350.1">
    <property type="nucleotide sequence ID" value="NZ_BAABFT010000005.1"/>
</dbReference>
<dbReference type="Gene3D" id="3.40.390.70">
    <property type="match status" value="1"/>
</dbReference>
<gene>
    <name evidence="2" type="ORF">GCM10023149_24310</name>
</gene>
<evidence type="ECO:0000313" key="2">
    <source>
        <dbReference type="EMBL" id="GAA4323391.1"/>
    </source>
</evidence>
<dbReference type="Pfam" id="PF15890">
    <property type="entry name" value="Peptidase_Mx1"/>
    <property type="match status" value="1"/>
</dbReference>
<name>A0ABP8GFM3_9SPHI</name>
<accession>A0ABP8GFM3</accession>
<evidence type="ECO:0000313" key="3">
    <source>
        <dbReference type="Proteomes" id="UP001500582"/>
    </source>
</evidence>
<dbReference type="NCBIfam" id="TIGR04549">
    <property type="entry name" value="LP_HExxH_w_tonB"/>
    <property type="match status" value="1"/>
</dbReference>
<keyword evidence="1" id="KW-0732">Signal</keyword>
<evidence type="ECO:0000256" key="1">
    <source>
        <dbReference type="SAM" id="SignalP"/>
    </source>
</evidence>
<protein>
    <recommendedName>
        <fullName evidence="4">Substrate import-associated zinc metallohydrolase lipoprotein</fullName>
    </recommendedName>
</protein>
<reference evidence="3" key="1">
    <citation type="journal article" date="2019" name="Int. J. Syst. Evol. Microbiol.">
        <title>The Global Catalogue of Microorganisms (GCM) 10K type strain sequencing project: providing services to taxonomists for standard genome sequencing and annotation.</title>
        <authorList>
            <consortium name="The Broad Institute Genomics Platform"/>
            <consortium name="The Broad Institute Genome Sequencing Center for Infectious Disease"/>
            <person name="Wu L."/>
            <person name="Ma J."/>
        </authorList>
    </citation>
    <scope>NUCLEOTIDE SEQUENCE [LARGE SCALE GENOMIC DNA]</scope>
    <source>
        <strain evidence="3">JCM 17705</strain>
    </source>
</reference>
<dbReference type="InterPro" id="IPR030890">
    <property type="entry name" value="LP_HExxH_w_TonB"/>
</dbReference>
<feature type="signal peptide" evidence="1">
    <location>
        <begin position="1"/>
        <end position="22"/>
    </location>
</feature>
<dbReference type="PROSITE" id="PS51257">
    <property type="entry name" value="PROKAR_LIPOPROTEIN"/>
    <property type="match status" value="1"/>
</dbReference>
<sequence>MKKRYFINLLIVLLLAATSACKKEGTLNANLDAIDRNQTAKTDLDRWIDDNFVTPYNIEVKYRWDAFELNLSKDMTPPEESKVIPAMQTVTDVWIKPYEVVGGADFMKINTPKQFVLVGSPQFNGDGTITLGTAEGGRKIVLYVINNFNKTNTQNVKQMIQVIQHEFTHILNQKIAFDQAFILVTKSDYTANWNIPSLDEARSLGFITQYSRSNPIEDFAEMVSNMLMMGSYEYNNIVNALPIDPRTKLRKKEQLVVEYFKTAWNIDFYALQQAVADAVDKTAPVILTNSIGPNNTYSSFSASPTTETPQSAEFLGLWNTAKTALNGQGFTLDSYDMFFTASNKMTLRYYFIRGTTTYYADTDYQMNFDPTDIGRVKLVPLNPQPTGVTYGNMDFIKASMTAVDNYIKNNEFRFDWAPNLVPGSKGAKGAFGAFYKIDDNSSYMIGTLN</sequence>
<keyword evidence="3" id="KW-1185">Reference proteome</keyword>
<comment type="caution">
    <text evidence="2">The sequence shown here is derived from an EMBL/GenBank/DDBJ whole genome shotgun (WGS) entry which is preliminary data.</text>
</comment>
<proteinExistence type="predicted"/>
<dbReference type="Proteomes" id="UP001500582">
    <property type="component" value="Unassembled WGS sequence"/>
</dbReference>
<dbReference type="SUPFAM" id="SSF55486">
    <property type="entry name" value="Metalloproteases ('zincins'), catalytic domain"/>
    <property type="match status" value="1"/>
</dbReference>
<dbReference type="EMBL" id="BAABFT010000005">
    <property type="protein sequence ID" value="GAA4323391.1"/>
    <property type="molecule type" value="Genomic_DNA"/>
</dbReference>
<feature type="chain" id="PRO_5046932135" description="Substrate import-associated zinc metallohydrolase lipoprotein" evidence="1">
    <location>
        <begin position="23"/>
        <end position="449"/>
    </location>
</feature>